<dbReference type="AlphaFoldDB" id="A0A979GQI7"/>
<evidence type="ECO:0000313" key="2">
    <source>
        <dbReference type="Proteomes" id="UP000002215"/>
    </source>
</evidence>
<dbReference type="EMBL" id="CP001699">
    <property type="protein sequence ID" value="ACU60093.1"/>
    <property type="molecule type" value="Genomic_DNA"/>
</dbReference>
<accession>A0A979GQI7</accession>
<reference evidence="2" key="1">
    <citation type="submission" date="2009-08" db="EMBL/GenBank/DDBJ databases">
        <title>The complete genome of Chitinophaga pinensis DSM 2588.</title>
        <authorList>
            <consortium name="US DOE Joint Genome Institute (JGI-PGF)"/>
            <person name="Lucas S."/>
            <person name="Copeland A."/>
            <person name="Lapidus A."/>
            <person name="Glavina del Rio T."/>
            <person name="Dalin E."/>
            <person name="Tice H."/>
            <person name="Bruce D."/>
            <person name="Goodwin L."/>
            <person name="Pitluck S."/>
            <person name="Kyrpides N."/>
            <person name="Mavromatis K."/>
            <person name="Ivanova N."/>
            <person name="Mikhailova N."/>
            <person name="Sims D."/>
            <person name="Meinche L."/>
            <person name="Brettin T."/>
            <person name="Detter J.C."/>
            <person name="Han C."/>
            <person name="Larimer F."/>
            <person name="Land M."/>
            <person name="Hauser L."/>
            <person name="Markowitz V."/>
            <person name="Cheng J.-F."/>
            <person name="Hugenholtz P."/>
            <person name="Woyke T."/>
            <person name="Wu D."/>
            <person name="Spring S."/>
            <person name="Klenk H.-P."/>
            <person name="Eisen J.A."/>
        </authorList>
    </citation>
    <scope>NUCLEOTIDE SEQUENCE [LARGE SCALE GENOMIC DNA]</scope>
    <source>
        <strain evidence="2">ATCC 43595 / DSM 2588 / LMG 13176 / NBRC 15968 / NCIMB 11800 / UQM 2034</strain>
    </source>
</reference>
<dbReference type="RefSeq" id="WP_012790269.1">
    <property type="nucleotide sequence ID" value="NC_013132.1"/>
</dbReference>
<dbReference type="OrthoDB" id="680081at2"/>
<reference evidence="1 2" key="2">
    <citation type="journal article" date="2010" name="Stand. Genomic Sci.">
        <title>Complete genome sequence of Chitinophaga pinensis type strain (UQM 2034).</title>
        <authorList>
            <person name="Glavina Del Rio T."/>
            <person name="Abt B."/>
            <person name="Spring S."/>
            <person name="Lapidus A."/>
            <person name="Nolan M."/>
            <person name="Tice H."/>
            <person name="Copeland A."/>
            <person name="Cheng J.F."/>
            <person name="Chen F."/>
            <person name="Bruce D."/>
            <person name="Goodwin L."/>
            <person name="Pitluck S."/>
            <person name="Ivanova N."/>
            <person name="Mavromatis K."/>
            <person name="Mikhailova N."/>
            <person name="Pati A."/>
            <person name="Chen A."/>
            <person name="Palaniappan K."/>
            <person name="Land M."/>
            <person name="Hauser L."/>
            <person name="Chang Y.J."/>
            <person name="Jeffries C.D."/>
            <person name="Chain P."/>
            <person name="Saunders E."/>
            <person name="Detter J.C."/>
            <person name="Brettin T."/>
            <person name="Rohde M."/>
            <person name="Goker M."/>
            <person name="Bristow J."/>
            <person name="Eisen J.A."/>
            <person name="Markowitz V."/>
            <person name="Hugenholtz P."/>
            <person name="Kyrpides N.C."/>
            <person name="Klenk H.P."/>
            <person name="Lucas S."/>
        </authorList>
    </citation>
    <scope>NUCLEOTIDE SEQUENCE [LARGE SCALE GENOMIC DNA]</scope>
    <source>
        <strain evidence="2">ATCC 43595 / DSM 2588 / LMG 13176 / NBRC 15968 / NCIMB 11800 / UQM 2034</strain>
    </source>
</reference>
<name>A0A979GQI7_CHIPD</name>
<gene>
    <name evidence="1" type="ordered locus">Cpin_2610</name>
</gene>
<sequence length="282" mass="32408">MRTLFLVLFIALTGCQTVPPPGVTTDTTVTPDESGKSEVQRTYEENAGYRDSVTRQVLRDALSYAAVHSKEGQFTHQLLMPVQEGDTLRTALIYGHLFDPARTHLYVKGTTGNFQFDVLEQVYLFEQDHFRLITSDTIPVNNFVGDSIGDVNGDKLKDYMLITYASSGCCLRNDYTVYRYDPRTGGFGDTYHFINPDFFPDEKIIRGVKYGHPGEVPLYKLQWKDTIVEPVEYIYRDPENKKQFIRTKAEGYPPHREKGEILKKVPAEYLHIEGYDWFMLES</sequence>
<organism evidence="1 2">
    <name type="scientific">Chitinophaga pinensis (strain ATCC 43595 / DSM 2588 / LMG 13176 / NBRC 15968 / NCIMB 11800 / UQM 2034)</name>
    <dbReference type="NCBI Taxonomy" id="485918"/>
    <lineage>
        <taxon>Bacteria</taxon>
        <taxon>Pseudomonadati</taxon>
        <taxon>Bacteroidota</taxon>
        <taxon>Chitinophagia</taxon>
        <taxon>Chitinophagales</taxon>
        <taxon>Chitinophagaceae</taxon>
        <taxon>Chitinophaga</taxon>
    </lineage>
</organism>
<dbReference type="PROSITE" id="PS51257">
    <property type="entry name" value="PROKAR_LIPOPROTEIN"/>
    <property type="match status" value="1"/>
</dbReference>
<dbReference type="KEGG" id="cpi:Cpin_2610"/>
<evidence type="ECO:0000313" key="1">
    <source>
        <dbReference type="EMBL" id="ACU60093.1"/>
    </source>
</evidence>
<dbReference type="Proteomes" id="UP000002215">
    <property type="component" value="Chromosome"/>
</dbReference>
<protein>
    <submittedName>
        <fullName evidence="1">Uncharacterized protein</fullName>
    </submittedName>
</protein>
<proteinExistence type="predicted"/>